<feature type="transmembrane region" description="Helical" evidence="1">
    <location>
        <begin position="190"/>
        <end position="209"/>
    </location>
</feature>
<feature type="transmembrane region" description="Helical" evidence="1">
    <location>
        <begin position="79"/>
        <end position="98"/>
    </location>
</feature>
<keyword evidence="1" id="KW-1133">Transmembrane helix</keyword>
<feature type="transmembrane region" description="Helical" evidence="1">
    <location>
        <begin position="244"/>
        <end position="264"/>
    </location>
</feature>
<gene>
    <name evidence="2" type="ORF">PSSU_0996</name>
</gene>
<protein>
    <submittedName>
        <fullName evidence="2">Uncharacterized protein</fullName>
    </submittedName>
</protein>
<organism evidence="2 3">
    <name type="scientific">Pseudoscardovia suis</name>
    <dbReference type="NCBI Taxonomy" id="987063"/>
    <lineage>
        <taxon>Bacteria</taxon>
        <taxon>Bacillati</taxon>
        <taxon>Actinomycetota</taxon>
        <taxon>Actinomycetes</taxon>
        <taxon>Bifidobacteriales</taxon>
        <taxon>Bifidobacteriaceae</taxon>
        <taxon>Pseudoscardovia</taxon>
    </lineage>
</organism>
<keyword evidence="3" id="KW-1185">Reference proteome</keyword>
<comment type="caution">
    <text evidence="2">The sequence shown here is derived from an EMBL/GenBank/DDBJ whole genome shotgun (WGS) entry which is preliminary data.</text>
</comment>
<feature type="transmembrane region" description="Helical" evidence="1">
    <location>
        <begin position="153"/>
        <end position="178"/>
    </location>
</feature>
<name>A0A261EX03_9BIFI</name>
<feature type="transmembrane region" description="Helical" evidence="1">
    <location>
        <begin position="119"/>
        <end position="141"/>
    </location>
</feature>
<accession>A0A261EX03</accession>
<dbReference type="EMBL" id="MWWQ01000008">
    <property type="protein sequence ID" value="OZG51373.1"/>
    <property type="molecule type" value="Genomic_DNA"/>
</dbReference>
<evidence type="ECO:0000313" key="2">
    <source>
        <dbReference type="EMBL" id="OZG51373.1"/>
    </source>
</evidence>
<feature type="transmembrane region" description="Helical" evidence="1">
    <location>
        <begin position="410"/>
        <end position="430"/>
    </location>
</feature>
<reference evidence="2 3" key="1">
    <citation type="journal article" date="2017" name="BMC Genomics">
        <title>Comparative genomic and phylogenomic analyses of the Bifidobacteriaceae family.</title>
        <authorList>
            <person name="Lugli G.A."/>
            <person name="Milani C."/>
            <person name="Turroni F."/>
            <person name="Duranti S."/>
            <person name="Mancabelli L."/>
            <person name="Mangifesta M."/>
            <person name="Ferrario C."/>
            <person name="Modesto M."/>
            <person name="Mattarelli P."/>
            <person name="Jiri K."/>
            <person name="van Sinderen D."/>
            <person name="Ventura M."/>
        </authorList>
    </citation>
    <scope>NUCLEOTIDE SEQUENCE [LARGE SCALE GENOMIC DNA]</scope>
    <source>
        <strain evidence="2 3">DSM 24744</strain>
    </source>
</reference>
<keyword evidence="1" id="KW-0812">Transmembrane</keyword>
<feature type="transmembrane region" description="Helical" evidence="1">
    <location>
        <begin position="310"/>
        <end position="329"/>
    </location>
</feature>
<feature type="transmembrane region" description="Helical" evidence="1">
    <location>
        <begin position="374"/>
        <end position="398"/>
    </location>
</feature>
<dbReference type="AlphaFoldDB" id="A0A261EX03"/>
<evidence type="ECO:0000256" key="1">
    <source>
        <dbReference type="SAM" id="Phobius"/>
    </source>
</evidence>
<feature type="transmembrane region" description="Helical" evidence="1">
    <location>
        <begin position="469"/>
        <end position="489"/>
    </location>
</feature>
<sequence>MSVEKPSKPSEAKRVRLIAGLYCRFLTRKVLRAGILKQKSARLGIAVLLELFMVMVGIVSYSMLGNVSAPLMDVVLDSYGISGVLIASLIFAIVTLIFSKSSQLQALTMQLPVTNRHRASAMAVFEMGMLLVGMAIFFGPYLVALCLRTGSQWFGRSMLACVFPGLCVFFLFAVVYAAADRLLLFLPSRWRSVVLELLLAAGFFGVYRWQVWSIEALGKNYVDGGHEFIASRSFVMLADRTNGAVAGLAWLALIAACCVVYVLIVPDAAIRDFRYVKVPCMRLGMQWGECAGQRGRWALAKAYVIRSVRAYETIQALVMAVALYVVLAVNRNMSPVYAADVMLVASLFAYVDTEPLRNLEIWGRAVSLRTSVRHYLLILLGQFIPSCCVFLAMCVSEAVLTRNVAWGTDAIVLGVLAASTLLFVLAGVLFPPHRDNPFSVGISLTVVMTLLIVVAVSVVTLRLPLWAKTVLGACAVGVCLYFSIYGIYVNERNKRNEVRH</sequence>
<dbReference type="RefSeq" id="WP_094691348.1">
    <property type="nucleotide sequence ID" value="NZ_MWWQ01000008.1"/>
</dbReference>
<feature type="transmembrane region" description="Helical" evidence="1">
    <location>
        <begin position="442"/>
        <end position="463"/>
    </location>
</feature>
<dbReference type="OrthoDB" id="4017294at2"/>
<keyword evidence="1" id="KW-0472">Membrane</keyword>
<proteinExistence type="predicted"/>
<feature type="transmembrane region" description="Helical" evidence="1">
    <location>
        <begin position="43"/>
        <end position="64"/>
    </location>
</feature>
<feature type="transmembrane region" description="Helical" evidence="1">
    <location>
        <begin position="335"/>
        <end position="353"/>
    </location>
</feature>
<dbReference type="Proteomes" id="UP000216454">
    <property type="component" value="Unassembled WGS sequence"/>
</dbReference>
<evidence type="ECO:0000313" key="3">
    <source>
        <dbReference type="Proteomes" id="UP000216454"/>
    </source>
</evidence>